<dbReference type="OrthoDB" id="125347at2759"/>
<dbReference type="InterPro" id="IPR050863">
    <property type="entry name" value="CenT-Element_Derived"/>
</dbReference>
<dbReference type="InterPro" id="IPR004875">
    <property type="entry name" value="DDE_SF_endonuclease_dom"/>
</dbReference>
<evidence type="ECO:0000313" key="3">
    <source>
        <dbReference type="EMBL" id="GCC36385.1"/>
    </source>
</evidence>
<evidence type="ECO:0000256" key="1">
    <source>
        <dbReference type="SAM" id="MobiDB-lite"/>
    </source>
</evidence>
<organism evidence="3 4">
    <name type="scientific">Chiloscyllium punctatum</name>
    <name type="common">Brownbanded bambooshark</name>
    <name type="synonym">Hemiscyllium punctatum</name>
    <dbReference type="NCBI Taxonomy" id="137246"/>
    <lineage>
        <taxon>Eukaryota</taxon>
        <taxon>Metazoa</taxon>
        <taxon>Chordata</taxon>
        <taxon>Craniata</taxon>
        <taxon>Vertebrata</taxon>
        <taxon>Chondrichthyes</taxon>
        <taxon>Elasmobranchii</taxon>
        <taxon>Galeomorphii</taxon>
        <taxon>Galeoidea</taxon>
        <taxon>Orectolobiformes</taxon>
        <taxon>Hemiscylliidae</taxon>
        <taxon>Chiloscyllium</taxon>
    </lineage>
</organism>
<dbReference type="GO" id="GO:0005634">
    <property type="term" value="C:nucleus"/>
    <property type="evidence" value="ECO:0007669"/>
    <property type="project" value="TreeGrafter"/>
</dbReference>
<dbReference type="OMA" id="NVIWRAN"/>
<dbReference type="PANTHER" id="PTHR19303">
    <property type="entry name" value="TRANSPOSON"/>
    <property type="match status" value="1"/>
</dbReference>
<comment type="caution">
    <text evidence="3">The sequence shown here is derived from an EMBL/GenBank/DDBJ whole genome shotgun (WGS) entry which is preliminary data.</text>
</comment>
<dbReference type="PANTHER" id="PTHR19303:SF27">
    <property type="entry name" value="HTH CENPB-TYPE DOMAIN-CONTAINING PROTEIN"/>
    <property type="match status" value="1"/>
</dbReference>
<dbReference type="STRING" id="137246.A0A401T177"/>
<sequence>MKDRLTLLLCGNASGDCKLKPLLVYHSENPRVFKKNNVMKSKLNVIWRANMKAWATRQFFTEWIHEEFASSVKAYLEEKNLPLKSHLVMDNTPVHPSGLGEDLVGEYSFIKVKFLPPSTTPLIQPMDQQVISNFKKLYTKAMFQRCFEVTNETELTLREFWKDHYNILHCLRIIDKAWREVSLRTMNSAWKKLWPECVAGRDFEDFEEPPVVPVIVSLGKSMGLEVSEEDVEELVEDHKNELPTEELQHLHEMQQEEVAEEISSEKEEGTSGNISSAEVKELCFLWSKTQAIVEKWHPNKTVVNRSINMFNDNVIGHFRKIQKSRQHQTTLER</sequence>
<feature type="region of interest" description="Disordered" evidence="1">
    <location>
        <begin position="253"/>
        <end position="273"/>
    </location>
</feature>
<accession>A0A401T177</accession>
<dbReference type="EMBL" id="BEZZ01000821">
    <property type="protein sequence ID" value="GCC36385.1"/>
    <property type="molecule type" value="Genomic_DNA"/>
</dbReference>
<protein>
    <recommendedName>
        <fullName evidence="2">DDE-1 domain-containing protein</fullName>
    </recommendedName>
</protein>
<proteinExistence type="predicted"/>
<evidence type="ECO:0000313" key="4">
    <source>
        <dbReference type="Proteomes" id="UP000287033"/>
    </source>
</evidence>
<reference evidence="3 4" key="1">
    <citation type="journal article" date="2018" name="Nat. Ecol. Evol.">
        <title>Shark genomes provide insights into elasmobranch evolution and the origin of vertebrates.</title>
        <authorList>
            <person name="Hara Y"/>
            <person name="Yamaguchi K"/>
            <person name="Onimaru K"/>
            <person name="Kadota M"/>
            <person name="Koyanagi M"/>
            <person name="Keeley SD"/>
            <person name="Tatsumi K"/>
            <person name="Tanaka K"/>
            <person name="Motone F"/>
            <person name="Kageyama Y"/>
            <person name="Nozu R"/>
            <person name="Adachi N"/>
            <person name="Nishimura O"/>
            <person name="Nakagawa R"/>
            <person name="Tanegashima C"/>
            <person name="Kiyatake I"/>
            <person name="Matsumoto R"/>
            <person name="Murakumo K"/>
            <person name="Nishida K"/>
            <person name="Terakita A"/>
            <person name="Kuratani S"/>
            <person name="Sato K"/>
            <person name="Hyodo S Kuraku.S."/>
        </authorList>
    </citation>
    <scope>NUCLEOTIDE SEQUENCE [LARGE SCALE GENOMIC DNA]</scope>
</reference>
<feature type="domain" description="DDE-1" evidence="2">
    <location>
        <begin position="2"/>
        <end position="190"/>
    </location>
</feature>
<dbReference type="GO" id="GO:0003677">
    <property type="term" value="F:DNA binding"/>
    <property type="evidence" value="ECO:0007669"/>
    <property type="project" value="TreeGrafter"/>
</dbReference>
<dbReference type="Proteomes" id="UP000287033">
    <property type="component" value="Unassembled WGS sequence"/>
</dbReference>
<dbReference type="AlphaFoldDB" id="A0A401T177"/>
<keyword evidence="4" id="KW-1185">Reference proteome</keyword>
<name>A0A401T177_CHIPU</name>
<dbReference type="Pfam" id="PF03184">
    <property type="entry name" value="DDE_1"/>
    <property type="match status" value="1"/>
</dbReference>
<gene>
    <name evidence="3" type="ORF">chiPu_0014879</name>
</gene>
<evidence type="ECO:0000259" key="2">
    <source>
        <dbReference type="Pfam" id="PF03184"/>
    </source>
</evidence>